<comment type="caution">
    <text evidence="2">The sequence shown here is derived from an EMBL/GenBank/DDBJ whole genome shotgun (WGS) entry which is preliminary data.</text>
</comment>
<feature type="compositionally biased region" description="Basic and acidic residues" evidence="1">
    <location>
        <begin position="1"/>
        <end position="17"/>
    </location>
</feature>
<gene>
    <name evidence="2" type="ORF">KTS37_12340</name>
</gene>
<feature type="region of interest" description="Disordered" evidence="1">
    <location>
        <begin position="1"/>
        <end position="28"/>
    </location>
</feature>
<reference evidence="2" key="1">
    <citation type="submission" date="2021-06" db="EMBL/GenBank/DDBJ databases">
        <title>New haloarchaea isolates fom saline soil.</title>
        <authorList>
            <person name="Duran-Viseras A."/>
            <person name="Sanchez-Porro C.S."/>
            <person name="Ventosa A."/>
        </authorList>
    </citation>
    <scope>NUCLEOTIDE SEQUENCE</scope>
    <source>
        <strain evidence="2">JCM 18369</strain>
    </source>
</reference>
<dbReference type="AlphaFoldDB" id="A0AA41G1K1"/>
<keyword evidence="3" id="KW-1185">Reference proteome</keyword>
<dbReference type="RefSeq" id="WP_174242957.1">
    <property type="nucleotide sequence ID" value="NZ_JAHQXE010000003.1"/>
</dbReference>
<evidence type="ECO:0000313" key="2">
    <source>
        <dbReference type="EMBL" id="MBV0902578.1"/>
    </source>
</evidence>
<protein>
    <submittedName>
        <fullName evidence="2">Uncharacterized protein</fullName>
    </submittedName>
</protein>
<evidence type="ECO:0000313" key="3">
    <source>
        <dbReference type="Proteomes" id="UP001166304"/>
    </source>
</evidence>
<dbReference type="EMBL" id="JAHQXE010000003">
    <property type="protein sequence ID" value="MBV0902578.1"/>
    <property type="molecule type" value="Genomic_DNA"/>
</dbReference>
<evidence type="ECO:0000256" key="1">
    <source>
        <dbReference type="SAM" id="MobiDB-lite"/>
    </source>
</evidence>
<dbReference type="Proteomes" id="UP001166304">
    <property type="component" value="Unassembled WGS sequence"/>
</dbReference>
<proteinExistence type="predicted"/>
<sequence length="52" mass="6172">MPETDPKAEDDGREWTARHARTKPSETRPVVRVPDDVVEVWDDRHAETKRRF</sequence>
<accession>A0AA41G1K1</accession>
<name>A0AA41G1K1_9EURY</name>
<organism evidence="2 3">
    <name type="scientific">Haloarcula salina</name>
    <dbReference type="NCBI Taxonomy" id="1429914"/>
    <lineage>
        <taxon>Archaea</taxon>
        <taxon>Methanobacteriati</taxon>
        <taxon>Methanobacteriota</taxon>
        <taxon>Stenosarchaea group</taxon>
        <taxon>Halobacteria</taxon>
        <taxon>Halobacteriales</taxon>
        <taxon>Haloarculaceae</taxon>
        <taxon>Haloarcula</taxon>
    </lineage>
</organism>